<comment type="caution">
    <text evidence="2">The sequence shown here is derived from an EMBL/GenBank/DDBJ whole genome shotgun (WGS) entry which is preliminary data.</text>
</comment>
<dbReference type="InterPro" id="IPR006342">
    <property type="entry name" value="FkbM_mtfrase"/>
</dbReference>
<dbReference type="InterPro" id="IPR029063">
    <property type="entry name" value="SAM-dependent_MTases_sf"/>
</dbReference>
<sequence length="276" mass="30921">MDQLPMHIRDIEPFLKTEGELTARIAGVPISFSMRNRHERNYAAKLFVNVRYPQSDIDSEIFRFLIRDGDRVLDAGANIGFTALEMLEAGAKEIIAVEPVSELYGRLSELATPLIIPLNVALADKQGEGNIAISVSHNQGSSIKDEMITMFPEVFGDVLKRESIRIETIDTISHRYGESDVWKLDIEGAEVDALKGAAETLRSKPPRVVIAELYDTFFDDFKSEIIKTHPFAYRAFLEVHGAALALVPIDEVFDAGKYEITSPMYIFSRQELIEGV</sequence>
<keyword evidence="3" id="KW-1185">Reference proteome</keyword>
<dbReference type="GO" id="GO:0008168">
    <property type="term" value="F:methyltransferase activity"/>
    <property type="evidence" value="ECO:0007669"/>
    <property type="project" value="UniProtKB-KW"/>
</dbReference>
<evidence type="ECO:0000313" key="3">
    <source>
        <dbReference type="Proteomes" id="UP000293089"/>
    </source>
</evidence>
<dbReference type="EMBL" id="SHME01000001">
    <property type="protein sequence ID" value="TAA22206.1"/>
    <property type="molecule type" value="Genomic_DNA"/>
</dbReference>
<dbReference type="SUPFAM" id="SSF53335">
    <property type="entry name" value="S-adenosyl-L-methionine-dependent methyltransferases"/>
    <property type="match status" value="1"/>
</dbReference>
<dbReference type="Pfam" id="PF05050">
    <property type="entry name" value="Methyltransf_21"/>
    <property type="match status" value="1"/>
</dbReference>
<dbReference type="Proteomes" id="UP000293089">
    <property type="component" value="Unassembled WGS sequence"/>
</dbReference>
<accession>A0ABY1WHS0</accession>
<evidence type="ECO:0000313" key="2">
    <source>
        <dbReference type="EMBL" id="TAA22206.1"/>
    </source>
</evidence>
<keyword evidence="2" id="KW-0808">Transferase</keyword>
<evidence type="ECO:0000259" key="1">
    <source>
        <dbReference type="Pfam" id="PF05050"/>
    </source>
</evidence>
<gene>
    <name evidence="2" type="ORF">EA658_00980</name>
</gene>
<organism evidence="2 3">
    <name type="scientific">Pseudoxanthomonas winnipegensis</name>
    <dbReference type="NCBI Taxonomy" id="2480810"/>
    <lineage>
        <taxon>Bacteria</taxon>
        <taxon>Pseudomonadati</taxon>
        <taxon>Pseudomonadota</taxon>
        <taxon>Gammaproteobacteria</taxon>
        <taxon>Lysobacterales</taxon>
        <taxon>Lysobacteraceae</taxon>
        <taxon>Pseudoxanthomonas</taxon>
    </lineage>
</organism>
<dbReference type="Gene3D" id="3.40.50.150">
    <property type="entry name" value="Vaccinia Virus protein VP39"/>
    <property type="match status" value="1"/>
</dbReference>
<proteinExistence type="predicted"/>
<dbReference type="GO" id="GO:0032259">
    <property type="term" value="P:methylation"/>
    <property type="evidence" value="ECO:0007669"/>
    <property type="project" value="UniProtKB-KW"/>
</dbReference>
<feature type="domain" description="Methyltransferase FkbM" evidence="1">
    <location>
        <begin position="74"/>
        <end position="222"/>
    </location>
</feature>
<dbReference type="InterPro" id="IPR052514">
    <property type="entry name" value="SAM-dependent_MTase"/>
</dbReference>
<name>A0ABY1WHS0_9GAMM</name>
<dbReference type="NCBIfam" id="TIGR01444">
    <property type="entry name" value="fkbM_fam"/>
    <property type="match status" value="1"/>
</dbReference>
<dbReference type="PANTHER" id="PTHR34203:SF15">
    <property type="entry name" value="SLL1173 PROTEIN"/>
    <property type="match status" value="1"/>
</dbReference>
<reference evidence="2 3" key="1">
    <citation type="submission" date="2019-02" db="EMBL/GenBank/DDBJ databases">
        <title>WGS of Pseudoxanthomonas species novum from clinical isolates.</title>
        <authorList>
            <person name="Bernier A.-M."/>
            <person name="Bernard K."/>
            <person name="Vachon A."/>
        </authorList>
    </citation>
    <scope>NUCLEOTIDE SEQUENCE [LARGE SCALE GENOMIC DNA]</scope>
    <source>
        <strain evidence="3">NML 170316</strain>
    </source>
</reference>
<protein>
    <submittedName>
        <fullName evidence="2">FkbM family methyltransferase</fullName>
    </submittedName>
</protein>
<dbReference type="PANTHER" id="PTHR34203">
    <property type="entry name" value="METHYLTRANSFERASE, FKBM FAMILY PROTEIN"/>
    <property type="match status" value="1"/>
</dbReference>
<keyword evidence="2" id="KW-0489">Methyltransferase</keyword>